<gene>
    <name evidence="2" type="ORF">HMPREF9431_02039</name>
</gene>
<evidence type="ECO:0000313" key="3">
    <source>
        <dbReference type="Proteomes" id="UP000005141"/>
    </source>
</evidence>
<dbReference type="eggNOG" id="COG0693">
    <property type="taxonomic scope" value="Bacteria"/>
</dbReference>
<dbReference type="EMBL" id="ADGI01000062">
    <property type="protein sequence ID" value="EGV29287.1"/>
    <property type="molecule type" value="Genomic_DNA"/>
</dbReference>
<dbReference type="AlphaFoldDB" id="G1WDY8"/>
<dbReference type="PANTHER" id="PTHR48094">
    <property type="entry name" value="PROTEIN/NUCLEIC ACID DEGLYCASE DJ-1-RELATED"/>
    <property type="match status" value="1"/>
</dbReference>
<accession>G1WDY8</accession>
<dbReference type="InterPro" id="IPR050325">
    <property type="entry name" value="Prot/Nucl_acid_deglycase"/>
</dbReference>
<dbReference type="InterPro" id="IPR002818">
    <property type="entry name" value="DJ-1/PfpI"/>
</dbReference>
<dbReference type="Proteomes" id="UP000005141">
    <property type="component" value="Unassembled WGS sequence"/>
</dbReference>
<organism evidence="2 3">
    <name type="scientific">Segatella oulorum F0390</name>
    <dbReference type="NCBI Taxonomy" id="702438"/>
    <lineage>
        <taxon>Bacteria</taxon>
        <taxon>Pseudomonadati</taxon>
        <taxon>Bacteroidota</taxon>
        <taxon>Bacteroidia</taxon>
        <taxon>Bacteroidales</taxon>
        <taxon>Prevotellaceae</taxon>
        <taxon>Segatella</taxon>
    </lineage>
</organism>
<dbReference type="PATRIC" id="fig|702438.4.peg.2124"/>
<dbReference type="InterPro" id="IPR029062">
    <property type="entry name" value="Class_I_gatase-like"/>
</dbReference>
<comment type="caution">
    <text evidence="2">The sequence shown here is derived from an EMBL/GenBank/DDBJ whole genome shotgun (WGS) entry which is preliminary data.</text>
</comment>
<dbReference type="SUPFAM" id="SSF52317">
    <property type="entry name" value="Class I glutamine amidotransferase-like"/>
    <property type="match status" value="1"/>
</dbReference>
<dbReference type="HOGENOM" id="CLU_000445_44_5_10"/>
<dbReference type="PANTHER" id="PTHR48094:SF19">
    <property type="entry name" value="DJ-1_PFPI DOMAIN-CONTAINING PROTEIN"/>
    <property type="match status" value="1"/>
</dbReference>
<name>G1WDY8_9BACT</name>
<protein>
    <recommendedName>
        <fullName evidence="1">DJ-1/PfpI domain-containing protein</fullName>
    </recommendedName>
</protein>
<dbReference type="Gene3D" id="3.40.50.880">
    <property type="match status" value="1"/>
</dbReference>
<feature type="domain" description="DJ-1/PfpI" evidence="1">
    <location>
        <begin position="39"/>
        <end position="213"/>
    </location>
</feature>
<evidence type="ECO:0000259" key="1">
    <source>
        <dbReference type="Pfam" id="PF01965"/>
    </source>
</evidence>
<dbReference type="Pfam" id="PF01965">
    <property type="entry name" value="DJ-1_PfpI"/>
    <property type="match status" value="1"/>
</dbReference>
<dbReference type="GO" id="GO:0005737">
    <property type="term" value="C:cytoplasm"/>
    <property type="evidence" value="ECO:0007669"/>
    <property type="project" value="TreeGrafter"/>
</dbReference>
<keyword evidence="3" id="KW-1185">Reference proteome</keyword>
<dbReference type="CDD" id="cd03140">
    <property type="entry name" value="GATase1_PfpI_3"/>
    <property type="match status" value="1"/>
</dbReference>
<reference evidence="2 3" key="1">
    <citation type="submission" date="2011-07" db="EMBL/GenBank/DDBJ databases">
        <title>The Genome Sequence of Prevotella oulorum F0390.</title>
        <authorList>
            <consortium name="The Broad Institute Genome Sequencing Platform"/>
            <consortium name="The Broad Institute Genome Sequencing Center for Infectious Disease"/>
            <person name="Earl A."/>
            <person name="Ward D."/>
            <person name="Feldgarden M."/>
            <person name="Gevers D."/>
            <person name="Izard J."/>
            <person name="Ganesan A."/>
            <person name="Baranova O.V."/>
            <person name="Blanton J.M."/>
            <person name="Tanner A.C."/>
            <person name="Dewhirst F.E."/>
            <person name="Young S.K."/>
            <person name="Zeng Q."/>
            <person name="Gargeya S."/>
            <person name="Fitzgerald M."/>
            <person name="Haas B."/>
            <person name="Abouelleil A."/>
            <person name="Alvarado L."/>
            <person name="Arachchi H.M."/>
            <person name="Berlin A."/>
            <person name="Brown A."/>
            <person name="Chapman S.B."/>
            <person name="Chen Z."/>
            <person name="Dunbar C."/>
            <person name="Freedman E."/>
            <person name="Gearin G."/>
            <person name="Gellesch M."/>
            <person name="Goldberg J."/>
            <person name="Griggs A."/>
            <person name="Gujja S."/>
            <person name="Heiman D."/>
            <person name="Howarth C."/>
            <person name="Larson L."/>
            <person name="Lui A."/>
            <person name="MacDonald P.J.P."/>
            <person name="Mehta T."/>
            <person name="Montmayeur A."/>
            <person name="Murphy C."/>
            <person name="Neiman D."/>
            <person name="Pearson M."/>
            <person name="Priest M."/>
            <person name="Roberts A."/>
            <person name="Saif S."/>
            <person name="Shea T."/>
            <person name="Shenoy N."/>
            <person name="Sisk P."/>
            <person name="Stolte C."/>
            <person name="Sykes S."/>
            <person name="Wortman J."/>
            <person name="Nusbaum C."/>
            <person name="Birren B."/>
        </authorList>
    </citation>
    <scope>NUCLEOTIDE SEQUENCE [LARGE SCALE GENOMIC DNA]</scope>
    <source>
        <strain evidence="2 3">F0390</strain>
    </source>
</reference>
<evidence type="ECO:0000313" key="2">
    <source>
        <dbReference type="EMBL" id="EGV29287.1"/>
    </source>
</evidence>
<proteinExistence type="predicted"/>
<sequence>MARPMTKAPTLLESLLPFCIIPKYSNFSTTNNNIFMTQKVLFILLNEYADWEGAFLSTALHEGVLPPGSKIKYEAKYEVNIVAPTLDEVRSIGGFRTLPDYSFENMPEEYAALVLIGGNRWNSAEAELVVPLVQKALDNGKIIGAICNGASFMCSHGFLNNVKHTGNGLDQLKLWGGDKYTNASGYIEAQAVSDGNIVTANGTGHLEFTREMLLLLKVDSPERIAAWYDFYKNGFAR</sequence>